<keyword evidence="2" id="KW-1185">Reference proteome</keyword>
<sequence length="70" mass="7997">MLSPQFRKVNWIIIRAVALTSKIPKNEYRAGFDIKASPFDALTYGDCAKCLLVAIDDTKWTIAIVYFKKK</sequence>
<evidence type="ECO:0000313" key="2">
    <source>
        <dbReference type="Proteomes" id="UP000280368"/>
    </source>
</evidence>
<dbReference type="EMBL" id="REFH01000011">
    <property type="protein sequence ID" value="RMA73053.1"/>
    <property type="molecule type" value="Genomic_DNA"/>
</dbReference>
<evidence type="ECO:0000313" key="1">
    <source>
        <dbReference type="EMBL" id="RMA73053.1"/>
    </source>
</evidence>
<protein>
    <submittedName>
        <fullName evidence="1">Uncharacterized protein</fullName>
    </submittedName>
</protein>
<gene>
    <name evidence="1" type="ORF">BC961_2653</name>
</gene>
<organism evidence="1 2">
    <name type="scientific">Flavobacterium weaverense</name>
    <dbReference type="NCBI Taxonomy" id="271156"/>
    <lineage>
        <taxon>Bacteria</taxon>
        <taxon>Pseudomonadati</taxon>
        <taxon>Bacteroidota</taxon>
        <taxon>Flavobacteriia</taxon>
        <taxon>Flavobacteriales</taxon>
        <taxon>Flavobacteriaceae</taxon>
        <taxon>Flavobacterium</taxon>
    </lineage>
</organism>
<proteinExistence type="predicted"/>
<dbReference type="Proteomes" id="UP000280368">
    <property type="component" value="Unassembled WGS sequence"/>
</dbReference>
<name>A0A3L9ZJJ9_9FLAO</name>
<reference evidence="1 2" key="1">
    <citation type="submission" date="2018-10" db="EMBL/GenBank/DDBJ databases">
        <title>Genomic Encyclopedia of Archaeal and Bacterial Type Strains, Phase II (KMG-II): from individual species to whole genera.</title>
        <authorList>
            <person name="Goeker M."/>
        </authorList>
    </citation>
    <scope>NUCLEOTIDE SEQUENCE [LARGE SCALE GENOMIC DNA]</scope>
    <source>
        <strain evidence="1 2">DSM 19727</strain>
    </source>
</reference>
<comment type="caution">
    <text evidence="1">The sequence shown here is derived from an EMBL/GenBank/DDBJ whole genome shotgun (WGS) entry which is preliminary data.</text>
</comment>
<accession>A0A3L9ZJJ9</accession>
<dbReference type="AlphaFoldDB" id="A0A3L9ZJJ9"/>